<dbReference type="OrthoDB" id="2113314at2759"/>
<dbReference type="PANTHER" id="PTHR31002:SF34">
    <property type="entry name" value="CELL WALL PROTEIN CWP1-RELATED"/>
    <property type="match status" value="1"/>
</dbReference>
<dbReference type="GO" id="GO:0005975">
    <property type="term" value="P:carbohydrate metabolic process"/>
    <property type="evidence" value="ECO:0007669"/>
    <property type="project" value="InterPro"/>
</dbReference>
<dbReference type="InterPro" id="IPR056825">
    <property type="entry name" value="Agd3_C"/>
</dbReference>
<evidence type="ECO:0000256" key="1">
    <source>
        <dbReference type="SAM" id="MobiDB-lite"/>
    </source>
</evidence>
<dbReference type="Pfam" id="PF25115">
    <property type="entry name" value="Agd3_CE"/>
    <property type="match status" value="1"/>
</dbReference>
<evidence type="ECO:0000259" key="2">
    <source>
        <dbReference type="Pfam" id="PF25115"/>
    </source>
</evidence>
<accession>A0A6A6APG6</accession>
<sequence length="847" mass="90740">MKGISVVLFGLQASIVASSALLLPGSDTVPGQLDQRQLLSGLFDFLLPGLAVVTTSKTTSTVKTTSATSTSTSHTSTSTTKTTSTVSTSTSTAKTSSTSTAKTTSTSTAKTTSASTVKTSSASTATPSATSTAKVSATSTTKVSTTSTTGTSTVTSLTSTASTSSASLSSNVTSSAAAPQNTTVALDAGTIDSTILILARDADSARQASSGLNGYGIPFQILLVPSDGVELPTLNSSSAGNFGGFIALSGLSYDYGNDNWRSALTDAQWSQLYSYQIAFGVRMVQLDVYPQAAYGTSVIGSCCDSGVEQLISFSNTTAFAQAGLKTGAGMSTQGLYHYATEITDPSTTWEVAQFAANSQYSSPSTAGVINNFSGREQMVFFTSWATDWSPTSNFLQHAFITWMTRGLYAGYRRVNLNAQIDDMMLSTPIYNDANGTRYRVTPGDMSTIRDWVPTINAKMNPGSFFKPEAGYNGDGNLIEVDPSSSKPECDPHPIFTGYNPTTAEFKKPLGTGVDLWPSTAPSNYTYSSDCLNQDELSQWYQVASNRDQLMHISHTFTHEHLNNATYNDVYREISFNQHWLNQVGISQGTFSPKGLIPPAITGLHNGDALQAFWDLGLRNAVGDNARPALRNTENPMWPYITNTATDGFAGFTVVPRWPLRIYWDCDSKDCTLSEWTNTGGGSGDFANLILNERNDMIRYFFGLYHDGAMFHQINLRSTGMTPYTTADGTQVSSLYQTWVETIVQEFTRLSNWPMIALKQDDLATAFTDRMARDQCNYAMTWNMSGGKTTGVTVTADGNTCPVAIPITVPGSVVDTKGFVTEKVGNDPLTVWVKLTGSPVTLTLSSPL</sequence>
<dbReference type="InterPro" id="IPR050788">
    <property type="entry name" value="Yeast_SRP1/TIP1_CWP"/>
</dbReference>
<evidence type="ECO:0000259" key="3">
    <source>
        <dbReference type="Pfam" id="PF25116"/>
    </source>
</evidence>
<keyword evidence="6" id="KW-1185">Reference proteome</keyword>
<feature type="domain" description="Agd3 deacetylase" evidence="2">
    <location>
        <begin position="416"/>
        <end position="779"/>
    </location>
</feature>
<dbReference type="SUPFAM" id="SSF88713">
    <property type="entry name" value="Glycoside hydrolase/deacetylase"/>
    <property type="match status" value="1"/>
</dbReference>
<dbReference type="PANTHER" id="PTHR31002">
    <property type="entry name" value="SERIPAUPERIN"/>
    <property type="match status" value="1"/>
</dbReference>
<feature type="region of interest" description="Disordered" evidence="1">
    <location>
        <begin position="63"/>
        <end position="156"/>
    </location>
</feature>
<dbReference type="AlphaFoldDB" id="A0A6A6APG6"/>
<protein>
    <recommendedName>
        <fullName evidence="7">Extracellular serine-rich protein</fullName>
    </recommendedName>
</protein>
<evidence type="ECO:0008006" key="7">
    <source>
        <dbReference type="Google" id="ProtNLM"/>
    </source>
</evidence>
<organism evidence="5 6">
    <name type="scientific">Dothidotthia symphoricarpi CBS 119687</name>
    <dbReference type="NCBI Taxonomy" id="1392245"/>
    <lineage>
        <taxon>Eukaryota</taxon>
        <taxon>Fungi</taxon>
        <taxon>Dikarya</taxon>
        <taxon>Ascomycota</taxon>
        <taxon>Pezizomycotina</taxon>
        <taxon>Dothideomycetes</taxon>
        <taxon>Pleosporomycetidae</taxon>
        <taxon>Pleosporales</taxon>
        <taxon>Dothidotthiaceae</taxon>
        <taxon>Dothidotthia</taxon>
    </lineage>
</organism>
<dbReference type="Pfam" id="PF25116">
    <property type="entry name" value="CBM87_Agd3"/>
    <property type="match status" value="1"/>
</dbReference>
<name>A0A6A6APG6_9PLEO</name>
<dbReference type="RefSeq" id="XP_033526788.1">
    <property type="nucleotide sequence ID" value="XM_033667683.1"/>
</dbReference>
<dbReference type="Proteomes" id="UP000799771">
    <property type="component" value="Unassembled WGS sequence"/>
</dbReference>
<dbReference type="InterPro" id="IPR056827">
    <property type="entry name" value="CBM87_Agd3"/>
</dbReference>
<dbReference type="InterPro" id="IPR056826">
    <property type="entry name" value="Agd3_CE"/>
</dbReference>
<dbReference type="EMBL" id="ML977501">
    <property type="protein sequence ID" value="KAF2132401.1"/>
    <property type="molecule type" value="Genomic_DNA"/>
</dbReference>
<reference evidence="5" key="1">
    <citation type="journal article" date="2020" name="Stud. Mycol.">
        <title>101 Dothideomycetes genomes: a test case for predicting lifestyles and emergence of pathogens.</title>
        <authorList>
            <person name="Haridas S."/>
            <person name="Albert R."/>
            <person name="Binder M."/>
            <person name="Bloem J."/>
            <person name="Labutti K."/>
            <person name="Salamov A."/>
            <person name="Andreopoulos B."/>
            <person name="Baker S."/>
            <person name="Barry K."/>
            <person name="Bills G."/>
            <person name="Bluhm B."/>
            <person name="Cannon C."/>
            <person name="Castanera R."/>
            <person name="Culley D."/>
            <person name="Daum C."/>
            <person name="Ezra D."/>
            <person name="Gonzalez J."/>
            <person name="Henrissat B."/>
            <person name="Kuo A."/>
            <person name="Liang C."/>
            <person name="Lipzen A."/>
            <person name="Lutzoni F."/>
            <person name="Magnuson J."/>
            <person name="Mondo S."/>
            <person name="Nolan M."/>
            <person name="Ohm R."/>
            <person name="Pangilinan J."/>
            <person name="Park H.-J."/>
            <person name="Ramirez L."/>
            <person name="Alfaro M."/>
            <person name="Sun H."/>
            <person name="Tritt A."/>
            <person name="Yoshinaga Y."/>
            <person name="Zwiers L.-H."/>
            <person name="Turgeon B."/>
            <person name="Goodwin S."/>
            <person name="Spatafora J."/>
            <person name="Crous P."/>
            <person name="Grigoriev I."/>
        </authorList>
    </citation>
    <scope>NUCLEOTIDE SEQUENCE</scope>
    <source>
        <strain evidence="5">CBS 119687</strain>
    </source>
</reference>
<feature type="domain" description="Agd3 CBM87" evidence="3">
    <location>
        <begin position="191"/>
        <end position="402"/>
    </location>
</feature>
<dbReference type="Pfam" id="PF25117">
    <property type="entry name" value="Agd3_C"/>
    <property type="match status" value="1"/>
</dbReference>
<dbReference type="InterPro" id="IPR011330">
    <property type="entry name" value="Glyco_hydro/deAcase_b/a-brl"/>
</dbReference>
<gene>
    <name evidence="5" type="ORF">P153DRAFT_364804</name>
</gene>
<evidence type="ECO:0000259" key="4">
    <source>
        <dbReference type="Pfam" id="PF25117"/>
    </source>
</evidence>
<evidence type="ECO:0000313" key="5">
    <source>
        <dbReference type="EMBL" id="KAF2132401.1"/>
    </source>
</evidence>
<proteinExistence type="predicted"/>
<evidence type="ECO:0000313" key="6">
    <source>
        <dbReference type="Proteomes" id="UP000799771"/>
    </source>
</evidence>
<feature type="domain" description="Agd3 C-terminal" evidence="4">
    <location>
        <begin position="781"/>
        <end position="846"/>
    </location>
</feature>
<dbReference type="GeneID" id="54408115"/>